<evidence type="ECO:0000259" key="1">
    <source>
        <dbReference type="PROSITE" id="PS50969"/>
    </source>
</evidence>
<dbReference type="Pfam" id="PF03031">
    <property type="entry name" value="NIF"/>
    <property type="match status" value="1"/>
</dbReference>
<organism evidence="2 3">
    <name type="scientific">Ichthyophthirius multifiliis</name>
    <name type="common">White spot disease agent</name>
    <name type="synonym">Ich</name>
    <dbReference type="NCBI Taxonomy" id="5932"/>
    <lineage>
        <taxon>Eukaryota</taxon>
        <taxon>Sar</taxon>
        <taxon>Alveolata</taxon>
        <taxon>Ciliophora</taxon>
        <taxon>Intramacronucleata</taxon>
        <taxon>Oligohymenophorea</taxon>
        <taxon>Hymenostomatida</taxon>
        <taxon>Ophryoglenina</taxon>
        <taxon>Ichthyophthirius</taxon>
    </lineage>
</organism>
<evidence type="ECO:0000313" key="3">
    <source>
        <dbReference type="Proteomes" id="UP000008983"/>
    </source>
</evidence>
<dbReference type="FunCoup" id="G0QTC5">
    <property type="interactions" value="31"/>
</dbReference>
<name>G0QTC5_ICHMU</name>
<dbReference type="GeneID" id="14907644"/>
<dbReference type="SMART" id="SM00577">
    <property type="entry name" value="CPDc"/>
    <property type="match status" value="1"/>
</dbReference>
<feature type="non-terminal residue" evidence="2">
    <location>
        <position position="199"/>
    </location>
</feature>
<dbReference type="InterPro" id="IPR036412">
    <property type="entry name" value="HAD-like_sf"/>
</dbReference>
<dbReference type="InParanoid" id="G0QTC5"/>
<dbReference type="eggNOG" id="KOG1605">
    <property type="taxonomic scope" value="Eukaryota"/>
</dbReference>
<dbReference type="Gene3D" id="3.40.50.1000">
    <property type="entry name" value="HAD superfamily/HAD-like"/>
    <property type="match status" value="1"/>
</dbReference>
<accession>G0QTC5</accession>
<keyword evidence="3" id="KW-1185">Reference proteome</keyword>
<dbReference type="EMBL" id="GL983849">
    <property type="protein sequence ID" value="EGR31502.1"/>
    <property type="molecule type" value="Genomic_DNA"/>
</dbReference>
<dbReference type="RefSeq" id="XP_004034988.1">
    <property type="nucleotide sequence ID" value="XM_004034940.1"/>
</dbReference>
<sequence>MKKFIQLFNLFNFEADQEYQEQASTIGDNNYENQQKNINKNDKKTLVLDLDETLVHSSFVYMQNSDFQLEIFVQDIRFIVYVKKRPGCELFLEELSKYYEIIIFTASLSEYANPVIDLIDKKKVTSIRLFRENCTLYNGFFVKDLSKLERQLKDIIIIDNSENSFLFQPENAIHILSFFEDMNDDQLYRLIPVLIFLSN</sequence>
<dbReference type="PROSITE" id="PS50969">
    <property type="entry name" value="FCP1"/>
    <property type="match status" value="1"/>
</dbReference>
<dbReference type="OrthoDB" id="277011at2759"/>
<dbReference type="OMA" id="AVPCQSW"/>
<dbReference type="PANTHER" id="PTHR12210">
    <property type="entry name" value="DULLARD PROTEIN PHOSPHATASE"/>
    <property type="match status" value="1"/>
</dbReference>
<dbReference type="Proteomes" id="UP000008983">
    <property type="component" value="Unassembled WGS sequence"/>
</dbReference>
<dbReference type="STRING" id="857967.G0QTC5"/>
<feature type="domain" description="FCP1 homology" evidence="1">
    <location>
        <begin position="39"/>
        <end position="197"/>
    </location>
</feature>
<dbReference type="SUPFAM" id="SSF56784">
    <property type="entry name" value="HAD-like"/>
    <property type="match status" value="1"/>
</dbReference>
<evidence type="ECO:0000313" key="2">
    <source>
        <dbReference type="EMBL" id="EGR31502.1"/>
    </source>
</evidence>
<dbReference type="EC" id="3.1.3.16" evidence="2"/>
<dbReference type="GO" id="GO:0004722">
    <property type="term" value="F:protein serine/threonine phosphatase activity"/>
    <property type="evidence" value="ECO:0007669"/>
    <property type="project" value="UniProtKB-EC"/>
</dbReference>
<keyword evidence="2" id="KW-0378">Hydrolase</keyword>
<reference evidence="2 3" key="1">
    <citation type="submission" date="2011-07" db="EMBL/GenBank/DDBJ databases">
        <authorList>
            <person name="Coyne R."/>
            <person name="Brami D."/>
            <person name="Johnson J."/>
            <person name="Hostetler J."/>
            <person name="Hannick L."/>
            <person name="Clark T."/>
            <person name="Cassidy-Hanley D."/>
            <person name="Inman J."/>
        </authorList>
    </citation>
    <scope>NUCLEOTIDE SEQUENCE [LARGE SCALE GENOMIC DNA]</scope>
    <source>
        <strain evidence="2 3">G5</strain>
    </source>
</reference>
<gene>
    <name evidence="2" type="ORF">IMG5_107200</name>
</gene>
<dbReference type="InterPro" id="IPR050365">
    <property type="entry name" value="TIM50"/>
</dbReference>
<protein>
    <submittedName>
        <fullName evidence="2">NLI interacting factor-like phosphatase family protein, putative</fullName>
        <ecNumber evidence="2">3.1.3.16</ecNumber>
    </submittedName>
</protein>
<dbReference type="NCBIfam" id="TIGR02251">
    <property type="entry name" value="HIF-SF_euk"/>
    <property type="match status" value="1"/>
</dbReference>
<proteinExistence type="predicted"/>
<dbReference type="InterPro" id="IPR023214">
    <property type="entry name" value="HAD_sf"/>
</dbReference>
<dbReference type="InterPro" id="IPR004274">
    <property type="entry name" value="FCP1_dom"/>
</dbReference>
<dbReference type="CDD" id="cd07521">
    <property type="entry name" value="HAD_FCP1-like"/>
    <property type="match status" value="1"/>
</dbReference>
<dbReference type="InterPro" id="IPR011948">
    <property type="entry name" value="Dullard_phosphatase"/>
</dbReference>
<dbReference type="FunFam" id="3.40.50.1000:FF:000093">
    <property type="entry name" value="NLI interacting factor-like phosphatase family protein"/>
    <property type="match status" value="1"/>
</dbReference>
<dbReference type="AlphaFoldDB" id="G0QTC5"/>